<dbReference type="HAMAP" id="MF_00922">
    <property type="entry name" value="OM_assembly_BamD"/>
    <property type="match status" value="1"/>
</dbReference>
<dbReference type="Pfam" id="PF13525">
    <property type="entry name" value="YfiO"/>
    <property type="match status" value="1"/>
</dbReference>
<keyword evidence="4 6" id="KW-0998">Cell outer membrane</keyword>
<keyword evidence="2 6" id="KW-0472">Membrane</keyword>
<dbReference type="Gene3D" id="1.25.40.10">
    <property type="entry name" value="Tetratricopeptide repeat domain"/>
    <property type="match status" value="1"/>
</dbReference>
<comment type="subunit">
    <text evidence="6">Part of the Bam complex.</text>
</comment>
<reference evidence="9 10" key="1">
    <citation type="submission" date="2019-03" db="EMBL/GenBank/DDBJ databases">
        <title>Genomic Encyclopedia of Type Strains, Phase IV (KMG-IV): sequencing the most valuable type-strain genomes for metagenomic binning, comparative biology and taxonomic classification.</title>
        <authorList>
            <person name="Goeker M."/>
        </authorList>
    </citation>
    <scope>NUCLEOTIDE SEQUENCE [LARGE SCALE GENOMIC DNA]</scope>
    <source>
        <strain evidence="9 10">DSM 21944</strain>
    </source>
</reference>
<keyword evidence="10" id="KW-1185">Reference proteome</keyword>
<dbReference type="GO" id="GO:0051205">
    <property type="term" value="P:protein insertion into membrane"/>
    <property type="evidence" value="ECO:0007669"/>
    <property type="project" value="UniProtKB-UniRule"/>
</dbReference>
<evidence type="ECO:0000313" key="9">
    <source>
        <dbReference type="EMBL" id="TCS98206.1"/>
    </source>
</evidence>
<evidence type="ECO:0000313" key="10">
    <source>
        <dbReference type="Proteomes" id="UP000294599"/>
    </source>
</evidence>
<evidence type="ECO:0000256" key="1">
    <source>
        <dbReference type="ARBA" id="ARBA00022729"/>
    </source>
</evidence>
<dbReference type="EMBL" id="SMAF01000009">
    <property type="protein sequence ID" value="TCS98206.1"/>
    <property type="molecule type" value="Genomic_DNA"/>
</dbReference>
<feature type="chain" id="PRO_5021050879" description="Outer membrane protein assembly factor BamD" evidence="7">
    <location>
        <begin position="19"/>
        <end position="269"/>
    </location>
</feature>
<dbReference type="AlphaFoldDB" id="A0A4R3LKE6"/>
<proteinExistence type="inferred from homology"/>
<comment type="subcellular location">
    <subcellularLocation>
        <location evidence="6">Cell outer membrane</location>
        <topology evidence="6">Lipid-anchor</topology>
    </subcellularLocation>
</comment>
<feature type="domain" description="Outer membrane lipoprotein BamD-like" evidence="8">
    <location>
        <begin position="32"/>
        <end position="235"/>
    </location>
</feature>
<evidence type="ECO:0000256" key="6">
    <source>
        <dbReference type="HAMAP-Rule" id="MF_00922"/>
    </source>
</evidence>
<dbReference type="GO" id="GO:0043165">
    <property type="term" value="P:Gram-negative-bacterium-type cell outer membrane assembly"/>
    <property type="evidence" value="ECO:0007669"/>
    <property type="project" value="UniProtKB-UniRule"/>
</dbReference>
<dbReference type="Proteomes" id="UP000294599">
    <property type="component" value="Unassembled WGS sequence"/>
</dbReference>
<evidence type="ECO:0000256" key="7">
    <source>
        <dbReference type="SAM" id="SignalP"/>
    </source>
</evidence>
<accession>A0A4R3LKE6</accession>
<evidence type="ECO:0000256" key="2">
    <source>
        <dbReference type="ARBA" id="ARBA00023136"/>
    </source>
</evidence>
<evidence type="ECO:0000256" key="5">
    <source>
        <dbReference type="ARBA" id="ARBA00023288"/>
    </source>
</evidence>
<comment type="similarity">
    <text evidence="6">Belongs to the BamD family.</text>
</comment>
<dbReference type="NCBIfam" id="TIGR03302">
    <property type="entry name" value="OM_YfiO"/>
    <property type="match status" value="1"/>
</dbReference>
<feature type="signal peptide" evidence="7">
    <location>
        <begin position="1"/>
        <end position="18"/>
    </location>
</feature>
<evidence type="ECO:0000256" key="3">
    <source>
        <dbReference type="ARBA" id="ARBA00023139"/>
    </source>
</evidence>
<gene>
    <name evidence="6" type="primary">bamD</name>
    <name evidence="9" type="ORF">EDC25_10959</name>
</gene>
<dbReference type="GO" id="GO:1990063">
    <property type="term" value="C:Bam protein complex"/>
    <property type="evidence" value="ECO:0007669"/>
    <property type="project" value="TreeGrafter"/>
</dbReference>
<dbReference type="InterPro" id="IPR017689">
    <property type="entry name" value="BamD"/>
</dbReference>
<protein>
    <recommendedName>
        <fullName evidence="6">Outer membrane protein assembly factor BamD</fullName>
    </recommendedName>
</protein>
<dbReference type="PANTHER" id="PTHR37423:SF1">
    <property type="entry name" value="OUTER MEMBRANE PROTEIN ASSEMBLY FACTOR BAMD"/>
    <property type="match status" value="1"/>
</dbReference>
<dbReference type="PANTHER" id="PTHR37423">
    <property type="entry name" value="SOLUBLE LYTIC MUREIN TRANSGLYCOSYLASE-RELATED"/>
    <property type="match status" value="1"/>
</dbReference>
<comment type="function">
    <text evidence="6">Part of the outer membrane protein assembly complex, which is involved in assembly and insertion of beta-barrel proteins into the outer membrane.</text>
</comment>
<keyword evidence="1 6" id="KW-0732">Signal</keyword>
<sequence>MMRCLRLLSLLSLLLLVAACGGKRLDKTETLPVDQLYEIARESLSNGNNDRAIRYYQRLIARFPFGLYTEQAQLDLAFALYKGKKPDQAISAVDRFLKTYPTHSKADYAQYLRGIVNFYREMSFLGRFVELDPAHRDLNAPRQAFTDFSKLLRDYPDSAYAADARQRMVYLRNTLARHEVQVAAYYLRRHAYVAALNRSKYVLENYQQAPETGDALALMVEAYERLGEQELADDTRRVLQLNHPDHAFLTEDRSVVRRKPFWRRLVPFG</sequence>
<dbReference type="InterPro" id="IPR039565">
    <property type="entry name" value="BamD-like"/>
</dbReference>
<evidence type="ECO:0000259" key="8">
    <source>
        <dbReference type="Pfam" id="PF13525"/>
    </source>
</evidence>
<organism evidence="9 10">
    <name type="scientific">Pseudofulvimonas gallinarii</name>
    <dbReference type="NCBI Taxonomy" id="634155"/>
    <lineage>
        <taxon>Bacteria</taxon>
        <taxon>Pseudomonadati</taxon>
        <taxon>Pseudomonadota</taxon>
        <taxon>Gammaproteobacteria</taxon>
        <taxon>Lysobacterales</taxon>
        <taxon>Rhodanobacteraceae</taxon>
        <taxon>Pseudofulvimonas</taxon>
    </lineage>
</organism>
<name>A0A4R3LKE6_9GAMM</name>
<comment type="caution">
    <text evidence="9">The sequence shown here is derived from an EMBL/GenBank/DDBJ whole genome shotgun (WGS) entry which is preliminary data.</text>
</comment>
<dbReference type="CDD" id="cd15830">
    <property type="entry name" value="BamD"/>
    <property type="match status" value="1"/>
</dbReference>
<evidence type="ECO:0000256" key="4">
    <source>
        <dbReference type="ARBA" id="ARBA00023237"/>
    </source>
</evidence>
<dbReference type="SUPFAM" id="SSF48452">
    <property type="entry name" value="TPR-like"/>
    <property type="match status" value="1"/>
</dbReference>
<dbReference type="InterPro" id="IPR011990">
    <property type="entry name" value="TPR-like_helical_dom_sf"/>
</dbReference>
<dbReference type="PROSITE" id="PS51257">
    <property type="entry name" value="PROKAR_LIPOPROTEIN"/>
    <property type="match status" value="1"/>
</dbReference>
<keyword evidence="5 6" id="KW-0449">Lipoprotein</keyword>
<keyword evidence="3 6" id="KW-0564">Palmitate</keyword>